<comment type="caution">
    <text evidence="1">The sequence shown here is derived from an EMBL/GenBank/DDBJ whole genome shotgun (WGS) entry which is preliminary data.</text>
</comment>
<protein>
    <submittedName>
        <fullName evidence="1">Uncharacterized protein</fullName>
    </submittedName>
</protein>
<name>A0A8S3ZI88_9EUPU</name>
<evidence type="ECO:0000313" key="1">
    <source>
        <dbReference type="EMBL" id="CAG5129009.1"/>
    </source>
</evidence>
<organism evidence="1 2">
    <name type="scientific">Candidula unifasciata</name>
    <dbReference type="NCBI Taxonomy" id="100452"/>
    <lineage>
        <taxon>Eukaryota</taxon>
        <taxon>Metazoa</taxon>
        <taxon>Spiralia</taxon>
        <taxon>Lophotrochozoa</taxon>
        <taxon>Mollusca</taxon>
        <taxon>Gastropoda</taxon>
        <taxon>Heterobranchia</taxon>
        <taxon>Euthyneura</taxon>
        <taxon>Panpulmonata</taxon>
        <taxon>Eupulmonata</taxon>
        <taxon>Stylommatophora</taxon>
        <taxon>Helicina</taxon>
        <taxon>Helicoidea</taxon>
        <taxon>Geomitridae</taxon>
        <taxon>Candidula</taxon>
    </lineage>
</organism>
<accession>A0A8S3ZI88</accession>
<feature type="non-terminal residue" evidence="1">
    <location>
        <position position="265"/>
    </location>
</feature>
<evidence type="ECO:0000313" key="2">
    <source>
        <dbReference type="Proteomes" id="UP000678393"/>
    </source>
</evidence>
<gene>
    <name evidence="1" type="ORF">CUNI_LOCUS14567</name>
</gene>
<dbReference type="EMBL" id="CAJHNH020003323">
    <property type="protein sequence ID" value="CAG5129009.1"/>
    <property type="molecule type" value="Genomic_DNA"/>
</dbReference>
<sequence>AILTCTVAWEPDTCQDVQLTSQTKEKSRLYFRDGKGEPALVKNVTLTEQISQTPCVKWYNFGHSGFSVMAENGCHGKFSVCYTSGHRLPEVPIHRTIACTNLRLTSRERVPDQRFISQYVSGGDYIVSMELLHQMTAVSCVLGLSFIFYDHRVEARFGCKGDFRVCVDTLIVLNNNVPDVQCQRYILMSRSGLEERFTVPLSYGGIVSMVVINEYSKNMCVHGKNYGFNKNHGLEIYARDGCQAEFDVCQSPQDLNPPRSLWAVI</sequence>
<dbReference type="Proteomes" id="UP000678393">
    <property type="component" value="Unassembled WGS sequence"/>
</dbReference>
<dbReference type="InterPro" id="IPR021381">
    <property type="entry name" value="DUF3011"/>
</dbReference>
<dbReference type="Pfam" id="PF11218">
    <property type="entry name" value="DUF3011"/>
    <property type="match status" value="1"/>
</dbReference>
<keyword evidence="2" id="KW-1185">Reference proteome</keyword>
<reference evidence="1" key="1">
    <citation type="submission" date="2021-04" db="EMBL/GenBank/DDBJ databases">
        <authorList>
            <consortium name="Molecular Ecology Group"/>
        </authorList>
    </citation>
    <scope>NUCLEOTIDE SEQUENCE</scope>
</reference>
<dbReference type="AlphaFoldDB" id="A0A8S3ZI88"/>
<proteinExistence type="predicted"/>